<evidence type="ECO:0000313" key="1">
    <source>
        <dbReference type="EMBL" id="NFA44211.1"/>
    </source>
</evidence>
<organism evidence="1 2">
    <name type="scientific">Clostridium botulinum</name>
    <dbReference type="NCBI Taxonomy" id="1491"/>
    <lineage>
        <taxon>Bacteria</taxon>
        <taxon>Bacillati</taxon>
        <taxon>Bacillota</taxon>
        <taxon>Clostridia</taxon>
        <taxon>Eubacteriales</taxon>
        <taxon>Clostridiaceae</taxon>
        <taxon>Clostridium</taxon>
    </lineage>
</organism>
<evidence type="ECO:0000313" key="2">
    <source>
        <dbReference type="Proteomes" id="UP000472355"/>
    </source>
</evidence>
<sequence length="175" mass="20167">MKKHIMGVVKIEDELVSDSQIYVDKIGGDPTHLPPEDIDVIGYFVMQIYNNERISGNKDVLCWQFYQDEFGGPMDVIDIPRDAKLNTSKQIKKRRWIDEYLIKYEEIEENIVNEKEEYISVIGGKPNELIKEDCENENAQYVGIIYDDLCPYGDLGLGYDYMILAKDSEGSLVVI</sequence>
<protein>
    <submittedName>
        <fullName evidence="1">Uncharacterized protein</fullName>
    </submittedName>
</protein>
<name>A0A6M0SSH0_CLOBO</name>
<dbReference type="AlphaFoldDB" id="A0A6M0SSH0"/>
<dbReference type="EMBL" id="SGKU01000065">
    <property type="protein sequence ID" value="NFA44211.1"/>
    <property type="molecule type" value="Genomic_DNA"/>
</dbReference>
<accession>A0A6M0SSH0</accession>
<reference evidence="1 2" key="1">
    <citation type="submission" date="2019-02" db="EMBL/GenBank/DDBJ databases">
        <title>Genome sequencing of Clostridium botulinum clinical isolates.</title>
        <authorList>
            <person name="Brunt J."/>
            <person name="Van Vliet A.H.M."/>
            <person name="Stringer S.C."/>
            <person name="Grant K.A."/>
            <person name="Carter A.C."/>
            <person name="Peck M.W."/>
        </authorList>
    </citation>
    <scope>NUCLEOTIDE SEQUENCE [LARGE SCALE GENOMIC DNA]</scope>
    <source>
        <strain evidence="1 2">H113700579</strain>
    </source>
</reference>
<comment type="caution">
    <text evidence="1">The sequence shown here is derived from an EMBL/GenBank/DDBJ whole genome shotgun (WGS) entry which is preliminary data.</text>
</comment>
<dbReference type="Proteomes" id="UP000472355">
    <property type="component" value="Unassembled WGS sequence"/>
</dbReference>
<gene>
    <name evidence="1" type="ORF">EXM65_16975</name>
</gene>
<proteinExistence type="predicted"/>